<feature type="transmembrane region" description="Helical" evidence="1">
    <location>
        <begin position="126"/>
        <end position="147"/>
    </location>
</feature>
<proteinExistence type="predicted"/>
<sequence>MNIVKTISKPENAKALVVLVGLIMLGRSFYYFLIDDSNLIICTRLQCMQPQASILQVFRMEIPMFVMTIIWPIVFAALNLINDKVRIAHQMFYTIIGIHFLSCLLAAATVYRFGNIGEGVYLDDTFSSVIAVVTLTLLSSSCAIYLFRKKLRLFE</sequence>
<feature type="transmembrane region" description="Helical" evidence="1">
    <location>
        <begin position="62"/>
        <end position="81"/>
    </location>
</feature>
<dbReference type="EMBL" id="AQHF01000034">
    <property type="protein sequence ID" value="MBE0349170.1"/>
    <property type="molecule type" value="Genomic_DNA"/>
</dbReference>
<keyword evidence="3" id="KW-1185">Reference proteome</keyword>
<gene>
    <name evidence="2" type="ORF">PPEP_b1108</name>
</gene>
<organism evidence="2 3">
    <name type="scientific">Pseudoalteromonas peptidolytica F12-50-A1</name>
    <dbReference type="NCBI Taxonomy" id="1315280"/>
    <lineage>
        <taxon>Bacteria</taxon>
        <taxon>Pseudomonadati</taxon>
        <taxon>Pseudomonadota</taxon>
        <taxon>Gammaproteobacteria</taxon>
        <taxon>Alteromonadales</taxon>
        <taxon>Pseudoalteromonadaceae</taxon>
        <taxon>Pseudoalteromonas</taxon>
    </lineage>
</organism>
<dbReference type="AlphaFoldDB" id="A0A8I0T6I4"/>
<dbReference type="Proteomes" id="UP000660708">
    <property type="component" value="Unassembled WGS sequence"/>
</dbReference>
<feature type="transmembrane region" description="Helical" evidence="1">
    <location>
        <begin position="93"/>
        <end position="114"/>
    </location>
</feature>
<name>A0A8I0T6I4_9GAMM</name>
<evidence type="ECO:0000313" key="3">
    <source>
        <dbReference type="Proteomes" id="UP000660708"/>
    </source>
</evidence>
<reference evidence="2 3" key="1">
    <citation type="submission" date="2015-06" db="EMBL/GenBank/DDBJ databases">
        <title>Genome sequence of Pseudoalteromonas peptidolytica.</title>
        <authorList>
            <person name="Xie B.-B."/>
            <person name="Rong J.-C."/>
            <person name="Qin Q.-L."/>
            <person name="Zhang Y.-Z."/>
        </authorList>
    </citation>
    <scope>NUCLEOTIDE SEQUENCE [LARGE SCALE GENOMIC DNA]</scope>
    <source>
        <strain evidence="2 3">F12-50-A1</strain>
    </source>
</reference>
<comment type="caution">
    <text evidence="2">The sequence shown here is derived from an EMBL/GenBank/DDBJ whole genome shotgun (WGS) entry which is preliminary data.</text>
</comment>
<dbReference type="RefSeq" id="WP_147391049.1">
    <property type="nucleotide sequence ID" value="NZ_AQHF01000034.1"/>
</dbReference>
<evidence type="ECO:0000313" key="2">
    <source>
        <dbReference type="EMBL" id="MBE0349170.1"/>
    </source>
</evidence>
<keyword evidence="1" id="KW-1133">Transmembrane helix</keyword>
<keyword evidence="1" id="KW-0472">Membrane</keyword>
<evidence type="ECO:0000256" key="1">
    <source>
        <dbReference type="SAM" id="Phobius"/>
    </source>
</evidence>
<protein>
    <submittedName>
        <fullName evidence="2">Uncharacterized protein</fullName>
    </submittedName>
</protein>
<accession>A0A8I0T6I4</accession>
<keyword evidence="1" id="KW-0812">Transmembrane</keyword>
<feature type="transmembrane region" description="Helical" evidence="1">
    <location>
        <begin position="12"/>
        <end position="33"/>
    </location>
</feature>